<dbReference type="EMBL" id="CAJVPS010038300">
    <property type="protein sequence ID" value="CAG8746773.1"/>
    <property type="molecule type" value="Genomic_DNA"/>
</dbReference>
<evidence type="ECO:0000256" key="2">
    <source>
        <dbReference type="ARBA" id="ARBA00010913"/>
    </source>
</evidence>
<proteinExistence type="inferred from homology"/>
<dbReference type="GO" id="GO:0045040">
    <property type="term" value="P:protein insertion into mitochondrial outer membrane"/>
    <property type="evidence" value="ECO:0007669"/>
    <property type="project" value="TreeGrafter"/>
</dbReference>
<comment type="similarity">
    <text evidence="2">Belongs to the SAM50/omp85 family.</text>
</comment>
<reference evidence="7" key="1">
    <citation type="submission" date="2021-06" db="EMBL/GenBank/DDBJ databases">
        <authorList>
            <person name="Kallberg Y."/>
            <person name="Tangrot J."/>
            <person name="Rosling A."/>
        </authorList>
    </citation>
    <scope>NUCLEOTIDE SEQUENCE</scope>
    <source>
        <strain evidence="7">FL130A</strain>
    </source>
</reference>
<sequence length="180" mass="19926">EYAGLGGNVNFIKHELESQINYNLGKGFIFSASLRNGLLYPLDGKPSKISDRFFLGGVQSIRGFKLNGIGPIEDRKDSLGGDIYIAGGASLFTPLPRIRRLQLKGHLFINGGNLVQLNQRLNLYDNIQRLKTAPSVATGFGIVYRSSLLRFELNFCLPLIATTTDKVKKGFQLGLGFNFW</sequence>
<name>A0A9N9NMD9_9GLOM</name>
<keyword evidence="8" id="KW-1185">Reference proteome</keyword>
<dbReference type="InterPro" id="IPR000184">
    <property type="entry name" value="Bac_surfAg_D15"/>
</dbReference>
<dbReference type="InterPro" id="IPR039910">
    <property type="entry name" value="D15-like"/>
</dbReference>
<feature type="domain" description="Bacterial surface antigen (D15)" evidence="6">
    <location>
        <begin position="1"/>
        <end position="179"/>
    </location>
</feature>
<comment type="caution">
    <text evidence="7">The sequence shown here is derived from an EMBL/GenBank/DDBJ whole genome shotgun (WGS) entry which is preliminary data.</text>
</comment>
<gene>
    <name evidence="7" type="ORF">ALEPTO_LOCUS13152</name>
</gene>
<protein>
    <submittedName>
        <fullName evidence="7">12832_t:CDS:1</fullName>
    </submittedName>
</protein>
<evidence type="ECO:0000256" key="1">
    <source>
        <dbReference type="ARBA" id="ARBA00004374"/>
    </source>
</evidence>
<accession>A0A9N9NMD9</accession>
<dbReference type="Proteomes" id="UP000789508">
    <property type="component" value="Unassembled WGS sequence"/>
</dbReference>
<comment type="subcellular location">
    <subcellularLocation>
        <location evidence="1">Mitochondrion outer membrane</location>
        <topology evidence="1">Multi-pass membrane protein</topology>
    </subcellularLocation>
</comment>
<dbReference type="OrthoDB" id="1724197at2759"/>
<evidence type="ECO:0000313" key="8">
    <source>
        <dbReference type="Proteomes" id="UP000789508"/>
    </source>
</evidence>
<evidence type="ECO:0000313" key="7">
    <source>
        <dbReference type="EMBL" id="CAG8746773.1"/>
    </source>
</evidence>
<dbReference type="AlphaFoldDB" id="A0A9N9NMD9"/>
<feature type="non-terminal residue" evidence="7">
    <location>
        <position position="180"/>
    </location>
</feature>
<organism evidence="7 8">
    <name type="scientific">Ambispora leptoticha</name>
    <dbReference type="NCBI Taxonomy" id="144679"/>
    <lineage>
        <taxon>Eukaryota</taxon>
        <taxon>Fungi</taxon>
        <taxon>Fungi incertae sedis</taxon>
        <taxon>Mucoromycota</taxon>
        <taxon>Glomeromycotina</taxon>
        <taxon>Glomeromycetes</taxon>
        <taxon>Archaeosporales</taxon>
        <taxon>Ambisporaceae</taxon>
        <taxon>Ambispora</taxon>
    </lineage>
</organism>
<evidence type="ECO:0000256" key="3">
    <source>
        <dbReference type="ARBA" id="ARBA00022452"/>
    </source>
</evidence>
<evidence type="ECO:0000259" key="6">
    <source>
        <dbReference type="Pfam" id="PF01103"/>
    </source>
</evidence>
<keyword evidence="3" id="KW-1134">Transmembrane beta strand</keyword>
<dbReference type="PANTHER" id="PTHR12815:SF18">
    <property type="entry name" value="SORTING AND ASSEMBLY MACHINERY COMPONENT 50 HOMOLOG"/>
    <property type="match status" value="1"/>
</dbReference>
<keyword evidence="4" id="KW-0812">Transmembrane</keyword>
<evidence type="ECO:0000256" key="5">
    <source>
        <dbReference type="ARBA" id="ARBA00023136"/>
    </source>
</evidence>
<dbReference type="PANTHER" id="PTHR12815">
    <property type="entry name" value="SORTING AND ASSEMBLY MACHINERY SAMM50 PROTEIN FAMILY MEMBER"/>
    <property type="match status" value="1"/>
</dbReference>
<dbReference type="GO" id="GO:0005741">
    <property type="term" value="C:mitochondrial outer membrane"/>
    <property type="evidence" value="ECO:0007669"/>
    <property type="project" value="UniProtKB-SubCell"/>
</dbReference>
<dbReference type="Pfam" id="PF01103">
    <property type="entry name" value="Omp85"/>
    <property type="match status" value="1"/>
</dbReference>
<dbReference type="Gene3D" id="2.40.160.50">
    <property type="entry name" value="membrane protein fhac: a member of the omp85/tpsb transporter family"/>
    <property type="match status" value="1"/>
</dbReference>
<evidence type="ECO:0000256" key="4">
    <source>
        <dbReference type="ARBA" id="ARBA00022692"/>
    </source>
</evidence>
<keyword evidence="5" id="KW-0472">Membrane</keyword>